<name>A0A345DPE3_9MOLU</name>
<dbReference type="PANTHER" id="PTHR22604">
    <property type="entry name" value="OXIDOREDUCTASES"/>
    <property type="match status" value="1"/>
</dbReference>
<keyword evidence="5" id="KW-1185">Reference proteome</keyword>
<dbReference type="Pfam" id="PF01408">
    <property type="entry name" value="GFO_IDH_MocA"/>
    <property type="match status" value="1"/>
</dbReference>
<evidence type="ECO:0000313" key="4">
    <source>
        <dbReference type="EMBL" id="AXF96081.1"/>
    </source>
</evidence>
<dbReference type="Proteomes" id="UP000253689">
    <property type="component" value="Chromosome"/>
</dbReference>
<dbReference type="GO" id="GO:0016491">
    <property type="term" value="F:oxidoreductase activity"/>
    <property type="evidence" value="ECO:0007669"/>
    <property type="project" value="UniProtKB-KW"/>
</dbReference>
<evidence type="ECO:0000256" key="1">
    <source>
        <dbReference type="ARBA" id="ARBA00010928"/>
    </source>
</evidence>
<dbReference type="EMBL" id="CP031088">
    <property type="protein sequence ID" value="AXF96081.1"/>
    <property type="molecule type" value="Genomic_DNA"/>
</dbReference>
<dbReference type="SUPFAM" id="SSF55347">
    <property type="entry name" value="Glyceraldehyde-3-phosphate dehydrogenase-like, C-terminal domain"/>
    <property type="match status" value="1"/>
</dbReference>
<organism evidence="4 5">
    <name type="scientific">Spiroplasma phoeniceum P40</name>
    <dbReference type="NCBI Taxonomy" id="1276259"/>
    <lineage>
        <taxon>Bacteria</taxon>
        <taxon>Bacillati</taxon>
        <taxon>Mycoplasmatota</taxon>
        <taxon>Mollicutes</taxon>
        <taxon>Entomoplasmatales</taxon>
        <taxon>Spiroplasmataceae</taxon>
        <taxon>Spiroplasma</taxon>
    </lineage>
</organism>
<dbReference type="InterPro" id="IPR050984">
    <property type="entry name" value="Gfo/Idh/MocA_domain"/>
</dbReference>
<dbReference type="PANTHER" id="PTHR22604:SF105">
    <property type="entry name" value="TRANS-1,2-DIHYDROBENZENE-1,2-DIOL DEHYDROGENASE"/>
    <property type="match status" value="1"/>
</dbReference>
<protein>
    <recommendedName>
        <fullName evidence="3">Gfo/Idh/MocA-like oxidoreductase N-terminal domain-containing protein</fullName>
    </recommendedName>
</protein>
<sequence>MKIVLIGSERITKWFLDDLQNTKCKDQITLFGIYNLTYEKALQYKDIYQIHKVYQSLDELIQDATNFDLVYIGTSDATHYEITKQLLSHKINFFCEKPLTLSYQTVQELYDLATTNNVLLFDGIKSGFSPAYQMMKADLKTGLIGTIEYLSASHAKVSTSGKKPEPKSNDKNFVGLHLAGGMYALFIGLDLLGPAQLVTHLNNAYSTHNAISTSILNISHKNQGISKIIASDSLSSELSAQILGTKGYIKLGGNLQKYNVDY</sequence>
<dbReference type="InterPro" id="IPR036291">
    <property type="entry name" value="NAD(P)-bd_dom_sf"/>
</dbReference>
<dbReference type="KEGG" id="sphh:SDAV_001103"/>
<keyword evidence="2" id="KW-0560">Oxidoreductase</keyword>
<gene>
    <name evidence="4" type="ORF">SDAV_001103</name>
</gene>
<reference evidence="5" key="1">
    <citation type="submission" date="2018-07" db="EMBL/GenBank/DDBJ databases">
        <title>Complete Genome Sequence of Spiroplasma phoeniceum.</title>
        <authorList>
            <person name="Davis R.E."/>
            <person name="Shao J.Y."/>
            <person name="Zhao Y."/>
            <person name="Silver A."/>
            <person name="Stump z."/>
            <person name="Gasparich G."/>
        </authorList>
    </citation>
    <scope>NUCLEOTIDE SEQUENCE [LARGE SCALE GENOMIC DNA]</scope>
    <source>
        <strain evidence="5">P40</strain>
    </source>
</reference>
<proteinExistence type="inferred from homology"/>
<dbReference type="Gene3D" id="3.30.360.10">
    <property type="entry name" value="Dihydrodipicolinate Reductase, domain 2"/>
    <property type="match status" value="1"/>
</dbReference>
<dbReference type="GO" id="GO:0000166">
    <property type="term" value="F:nucleotide binding"/>
    <property type="evidence" value="ECO:0007669"/>
    <property type="project" value="InterPro"/>
</dbReference>
<dbReference type="InterPro" id="IPR000683">
    <property type="entry name" value="Gfo/Idh/MocA-like_OxRdtase_N"/>
</dbReference>
<accession>A0A345DPE3</accession>
<comment type="similarity">
    <text evidence="1">Belongs to the Gfo/Idh/MocA family.</text>
</comment>
<dbReference type="RefSeq" id="WP_245938546.1">
    <property type="nucleotide sequence ID" value="NZ_CP031088.1"/>
</dbReference>
<evidence type="ECO:0000313" key="5">
    <source>
        <dbReference type="Proteomes" id="UP000253689"/>
    </source>
</evidence>
<dbReference type="Gene3D" id="3.40.50.720">
    <property type="entry name" value="NAD(P)-binding Rossmann-like Domain"/>
    <property type="match status" value="1"/>
</dbReference>
<dbReference type="SUPFAM" id="SSF51735">
    <property type="entry name" value="NAD(P)-binding Rossmann-fold domains"/>
    <property type="match status" value="1"/>
</dbReference>
<evidence type="ECO:0000256" key="2">
    <source>
        <dbReference type="ARBA" id="ARBA00023002"/>
    </source>
</evidence>
<feature type="domain" description="Gfo/Idh/MocA-like oxidoreductase N-terminal" evidence="3">
    <location>
        <begin position="1"/>
        <end position="121"/>
    </location>
</feature>
<dbReference type="AlphaFoldDB" id="A0A345DPE3"/>
<evidence type="ECO:0000259" key="3">
    <source>
        <dbReference type="Pfam" id="PF01408"/>
    </source>
</evidence>